<dbReference type="Proteomes" id="UP000592780">
    <property type="component" value="Unassembled WGS sequence"/>
</dbReference>
<protein>
    <submittedName>
        <fullName evidence="1">Uncharacterized protein</fullName>
    </submittedName>
</protein>
<keyword evidence="2" id="KW-1185">Reference proteome</keyword>
<dbReference type="RefSeq" id="WP_018432944.1">
    <property type="nucleotide sequence ID" value="NZ_JACHDD010000015.1"/>
</dbReference>
<sequence>MLDRLLRRLGYVPVSSLMPVDAASQVVVVVPAVAPHRHRASAFEFDRASLDALCYSYSDGNFSYLAVGRDDWAPLAVAGFSLVSQPQCRTWLNENLRSRVWVGTDALESWHAENRPVFAEVGARPDRQFVSPVNLAMVTDIGEDQVPLLEASEIAELFALAWQRARVASPFFFLANSAQYAALLGHHALRFASEANEHALERAIDWLATWFEARGLAVDRERSLTNLPGYRALFHRAPAPL</sequence>
<evidence type="ECO:0000313" key="1">
    <source>
        <dbReference type="EMBL" id="MBB5428732.1"/>
    </source>
</evidence>
<dbReference type="AlphaFoldDB" id="A0A7W8QE32"/>
<organism evidence="1 2">
    <name type="scientific">Paraburkholderia atlantica</name>
    <dbReference type="NCBI Taxonomy" id="2654982"/>
    <lineage>
        <taxon>Bacteria</taxon>
        <taxon>Pseudomonadati</taxon>
        <taxon>Pseudomonadota</taxon>
        <taxon>Betaproteobacteria</taxon>
        <taxon>Burkholderiales</taxon>
        <taxon>Burkholderiaceae</taxon>
        <taxon>Paraburkholderia</taxon>
    </lineage>
</organism>
<name>A0A7W8QE32_PARAM</name>
<gene>
    <name evidence="1" type="ORF">HDG40_006927</name>
</gene>
<evidence type="ECO:0000313" key="2">
    <source>
        <dbReference type="Proteomes" id="UP000592780"/>
    </source>
</evidence>
<accession>A0A7W8QE32</accession>
<proteinExistence type="predicted"/>
<reference evidence="1 2" key="1">
    <citation type="submission" date="2020-08" db="EMBL/GenBank/DDBJ databases">
        <title>Genomic Encyclopedia of Type Strains, Phase IV (KMG-V): Genome sequencing to study the core and pangenomes of soil and plant-associated prokaryotes.</title>
        <authorList>
            <person name="Whitman W."/>
        </authorList>
    </citation>
    <scope>NUCLEOTIDE SEQUENCE [LARGE SCALE GENOMIC DNA]</scope>
    <source>
        <strain evidence="1 2">JPY158</strain>
    </source>
</reference>
<dbReference type="EMBL" id="JACHDD010000015">
    <property type="protein sequence ID" value="MBB5428732.1"/>
    <property type="molecule type" value="Genomic_DNA"/>
</dbReference>
<comment type="caution">
    <text evidence="1">The sequence shown here is derived from an EMBL/GenBank/DDBJ whole genome shotgun (WGS) entry which is preliminary data.</text>
</comment>